<evidence type="ECO:0000256" key="1">
    <source>
        <dbReference type="ARBA" id="ARBA00022630"/>
    </source>
</evidence>
<dbReference type="InterPro" id="IPR002938">
    <property type="entry name" value="FAD-bd"/>
</dbReference>
<gene>
    <name evidence="5" type="ORF">TRAPUB_8237</name>
</gene>
<accession>A0A1M2W631</accession>
<evidence type="ECO:0000259" key="4">
    <source>
        <dbReference type="Pfam" id="PF01494"/>
    </source>
</evidence>
<dbReference type="InterPro" id="IPR036188">
    <property type="entry name" value="FAD/NAD-bd_sf"/>
</dbReference>
<comment type="caution">
    <text evidence="5">The sequence shown here is derived from an EMBL/GenBank/DDBJ whole genome shotgun (WGS) entry which is preliminary data.</text>
</comment>
<dbReference type="Pfam" id="PF01494">
    <property type="entry name" value="FAD_binding_3"/>
    <property type="match status" value="1"/>
</dbReference>
<dbReference type="Proteomes" id="UP000184267">
    <property type="component" value="Unassembled WGS sequence"/>
</dbReference>
<organism evidence="5 6">
    <name type="scientific">Trametes pubescens</name>
    <name type="common">White-rot fungus</name>
    <dbReference type="NCBI Taxonomy" id="154538"/>
    <lineage>
        <taxon>Eukaryota</taxon>
        <taxon>Fungi</taxon>
        <taxon>Dikarya</taxon>
        <taxon>Basidiomycota</taxon>
        <taxon>Agaricomycotina</taxon>
        <taxon>Agaricomycetes</taxon>
        <taxon>Polyporales</taxon>
        <taxon>Polyporaceae</taxon>
        <taxon>Trametes</taxon>
    </lineage>
</organism>
<dbReference type="STRING" id="154538.A0A1M2W631"/>
<evidence type="ECO:0000313" key="6">
    <source>
        <dbReference type="Proteomes" id="UP000184267"/>
    </source>
</evidence>
<proteinExistence type="predicted"/>
<dbReference type="EMBL" id="MNAD01000189">
    <property type="protein sequence ID" value="OJT15222.1"/>
    <property type="molecule type" value="Genomic_DNA"/>
</dbReference>
<reference evidence="5 6" key="1">
    <citation type="submission" date="2016-10" db="EMBL/GenBank/DDBJ databases">
        <title>Genome sequence of the basidiomycete white-rot fungus Trametes pubescens.</title>
        <authorList>
            <person name="Makela M.R."/>
            <person name="Granchi Z."/>
            <person name="Peng M."/>
            <person name="De Vries R.P."/>
            <person name="Grigoriev I."/>
            <person name="Riley R."/>
            <person name="Hilden K."/>
        </authorList>
    </citation>
    <scope>NUCLEOTIDE SEQUENCE [LARGE SCALE GENOMIC DNA]</scope>
    <source>
        <strain evidence="5 6">FBCC735</strain>
    </source>
</reference>
<dbReference type="InterPro" id="IPR051104">
    <property type="entry name" value="FAD_monoxygenase"/>
</dbReference>
<dbReference type="AlphaFoldDB" id="A0A1M2W631"/>
<keyword evidence="1" id="KW-0285">Flavoprotein</keyword>
<sequence>MLDVFLRSLPSSYTLHTSKQLTRYVPGSPVVMHFADGTTAEADVLVGADGIHSATRYSMYASAHQSECTSTSEGSQAWQACPRCKVAQPVWTGIHSYRCLIPTEKLYGLNPDHTTKSLGSVLCYSGKGKHIITYQISGGTLLNFVALCREPDGEGTHYVHKWVTEVPQEEVISRFTFWEPEVKQMLECVINPTRWAIHVVKDLPFAIRGNVALIGDAMHAMSPNFGAGGGQAIEDAYILGRLLADPRVA</sequence>
<dbReference type="GO" id="GO:0044550">
    <property type="term" value="P:secondary metabolite biosynthetic process"/>
    <property type="evidence" value="ECO:0007669"/>
    <property type="project" value="TreeGrafter"/>
</dbReference>
<protein>
    <submittedName>
        <fullName evidence="5">Salicylate hydroxylase</fullName>
    </submittedName>
</protein>
<dbReference type="OMA" id="HIMANPI"/>
<dbReference type="SUPFAM" id="SSF54373">
    <property type="entry name" value="FAD-linked reductases, C-terminal domain"/>
    <property type="match status" value="1"/>
</dbReference>
<keyword evidence="6" id="KW-1185">Reference proteome</keyword>
<dbReference type="SUPFAM" id="SSF51905">
    <property type="entry name" value="FAD/NAD(P)-binding domain"/>
    <property type="match status" value="1"/>
</dbReference>
<dbReference type="GO" id="GO:0016491">
    <property type="term" value="F:oxidoreductase activity"/>
    <property type="evidence" value="ECO:0007669"/>
    <property type="project" value="UniProtKB-KW"/>
</dbReference>
<evidence type="ECO:0000256" key="2">
    <source>
        <dbReference type="ARBA" id="ARBA00022827"/>
    </source>
</evidence>
<evidence type="ECO:0000256" key="3">
    <source>
        <dbReference type="ARBA" id="ARBA00023002"/>
    </source>
</evidence>
<keyword evidence="2" id="KW-0274">FAD</keyword>
<dbReference type="GO" id="GO:0071949">
    <property type="term" value="F:FAD binding"/>
    <property type="evidence" value="ECO:0007669"/>
    <property type="project" value="InterPro"/>
</dbReference>
<dbReference type="Gene3D" id="3.50.50.60">
    <property type="entry name" value="FAD/NAD(P)-binding domain"/>
    <property type="match status" value="1"/>
</dbReference>
<dbReference type="PANTHER" id="PTHR46720:SF3">
    <property type="entry name" value="FAD-BINDING DOMAIN-CONTAINING PROTEIN-RELATED"/>
    <property type="match status" value="1"/>
</dbReference>
<dbReference type="PANTHER" id="PTHR46720">
    <property type="entry name" value="HYDROXYLASE, PUTATIVE (AFU_ORTHOLOGUE AFUA_3G01460)-RELATED"/>
    <property type="match status" value="1"/>
</dbReference>
<keyword evidence="3" id="KW-0560">Oxidoreductase</keyword>
<dbReference type="OrthoDB" id="417877at2759"/>
<evidence type="ECO:0000313" key="5">
    <source>
        <dbReference type="EMBL" id="OJT15222.1"/>
    </source>
</evidence>
<feature type="domain" description="FAD-binding" evidence="4">
    <location>
        <begin position="208"/>
        <end position="245"/>
    </location>
</feature>
<name>A0A1M2W631_TRAPU</name>